<evidence type="ECO:0000259" key="6">
    <source>
        <dbReference type="Pfam" id="PF02656"/>
    </source>
</evidence>
<feature type="transmembrane region" description="Helical" evidence="5">
    <location>
        <begin position="45"/>
        <end position="66"/>
    </location>
</feature>
<accession>A0ABU4CKT3</accession>
<evidence type="ECO:0000313" key="8">
    <source>
        <dbReference type="Proteomes" id="UP001185737"/>
    </source>
</evidence>
<evidence type="ECO:0000256" key="2">
    <source>
        <dbReference type="ARBA" id="ARBA00022692"/>
    </source>
</evidence>
<protein>
    <submittedName>
        <fullName evidence="7">DUF202 domain-containing protein</fullName>
    </submittedName>
</protein>
<organism evidence="7 8">
    <name type="scientific">Rhodococcus jostii</name>
    <dbReference type="NCBI Taxonomy" id="132919"/>
    <lineage>
        <taxon>Bacteria</taxon>
        <taxon>Bacillati</taxon>
        <taxon>Actinomycetota</taxon>
        <taxon>Actinomycetes</taxon>
        <taxon>Mycobacteriales</taxon>
        <taxon>Nocardiaceae</taxon>
        <taxon>Rhodococcus</taxon>
    </lineage>
</organism>
<keyword evidence="4 5" id="KW-0472">Membrane</keyword>
<dbReference type="Pfam" id="PF02656">
    <property type="entry name" value="DUF202"/>
    <property type="match status" value="1"/>
</dbReference>
<dbReference type="InterPro" id="IPR003807">
    <property type="entry name" value="DUF202"/>
</dbReference>
<evidence type="ECO:0000256" key="4">
    <source>
        <dbReference type="ARBA" id="ARBA00023136"/>
    </source>
</evidence>
<dbReference type="EMBL" id="JAWLKA010000016">
    <property type="protein sequence ID" value="MDV6283922.1"/>
    <property type="molecule type" value="Genomic_DNA"/>
</dbReference>
<proteinExistence type="predicted"/>
<sequence length="113" mass="11982">MTDPTERDQGLQPERTALSWRRTALSSATVAGILTHAAIRTQHTAAIVPAAAALMTMSTIVVVAGLRGRALRRHTARLPDKVPALTSLAVLTTALAELVTLDLPPHDTNRSGE</sequence>
<evidence type="ECO:0000313" key="7">
    <source>
        <dbReference type="EMBL" id="MDV6283922.1"/>
    </source>
</evidence>
<dbReference type="Proteomes" id="UP001185737">
    <property type="component" value="Unassembled WGS sequence"/>
</dbReference>
<evidence type="ECO:0000256" key="1">
    <source>
        <dbReference type="ARBA" id="ARBA00004127"/>
    </source>
</evidence>
<dbReference type="RefSeq" id="WP_317569957.1">
    <property type="nucleotide sequence ID" value="NZ_JAWLKA010000016.1"/>
</dbReference>
<comment type="caution">
    <text evidence="7">The sequence shown here is derived from an EMBL/GenBank/DDBJ whole genome shotgun (WGS) entry which is preliminary data.</text>
</comment>
<name>A0ABU4CKT3_RHOJO</name>
<reference evidence="7 8" key="1">
    <citation type="submission" date="2023-10" db="EMBL/GenBank/DDBJ databases">
        <title>Development of a sustainable strategy for remediation of hydrocarbon-contaminated territories based on the waste exchange concept.</title>
        <authorList>
            <person name="Krivoruchko A."/>
        </authorList>
    </citation>
    <scope>NUCLEOTIDE SEQUENCE [LARGE SCALE GENOMIC DNA]</scope>
    <source>
        <strain evidence="7 8">IEGM 60</strain>
    </source>
</reference>
<evidence type="ECO:0000256" key="5">
    <source>
        <dbReference type="SAM" id="Phobius"/>
    </source>
</evidence>
<comment type="subcellular location">
    <subcellularLocation>
        <location evidence="1">Endomembrane system</location>
        <topology evidence="1">Multi-pass membrane protein</topology>
    </subcellularLocation>
</comment>
<feature type="domain" description="DUF202" evidence="6">
    <location>
        <begin position="8"/>
        <end position="74"/>
    </location>
</feature>
<keyword evidence="3 5" id="KW-1133">Transmembrane helix</keyword>
<gene>
    <name evidence="7" type="ORF">R3Q59_25860</name>
</gene>
<evidence type="ECO:0000256" key="3">
    <source>
        <dbReference type="ARBA" id="ARBA00022989"/>
    </source>
</evidence>
<keyword evidence="2 5" id="KW-0812">Transmembrane</keyword>
<keyword evidence="8" id="KW-1185">Reference proteome</keyword>